<gene>
    <name evidence="2" type="ORF">ACFSC0_00830</name>
</gene>
<comment type="caution">
    <text evidence="2">The sequence shown here is derived from an EMBL/GenBank/DDBJ whole genome shotgun (WGS) entry which is preliminary data.</text>
</comment>
<evidence type="ECO:0000313" key="3">
    <source>
        <dbReference type="Proteomes" id="UP001597237"/>
    </source>
</evidence>
<evidence type="ECO:0000313" key="2">
    <source>
        <dbReference type="EMBL" id="MFD1781925.1"/>
    </source>
</evidence>
<keyword evidence="1" id="KW-0472">Membrane</keyword>
<accession>A0ABW4MZT6</accession>
<proteinExistence type="predicted"/>
<keyword evidence="1" id="KW-1133">Transmembrane helix</keyword>
<dbReference type="RefSeq" id="WP_377281242.1">
    <property type="nucleotide sequence ID" value="NZ_JBHRSI010000003.1"/>
</dbReference>
<evidence type="ECO:0000256" key="1">
    <source>
        <dbReference type="SAM" id="Phobius"/>
    </source>
</evidence>
<keyword evidence="1" id="KW-0812">Transmembrane</keyword>
<feature type="transmembrane region" description="Helical" evidence="1">
    <location>
        <begin position="87"/>
        <end position="108"/>
    </location>
</feature>
<organism evidence="2 3">
    <name type="scientific">Phenylobacterium terrae</name>
    <dbReference type="NCBI Taxonomy" id="2665495"/>
    <lineage>
        <taxon>Bacteria</taxon>
        <taxon>Pseudomonadati</taxon>
        <taxon>Pseudomonadota</taxon>
        <taxon>Alphaproteobacteria</taxon>
        <taxon>Caulobacterales</taxon>
        <taxon>Caulobacteraceae</taxon>
        <taxon>Phenylobacterium</taxon>
    </lineage>
</organism>
<reference evidence="3" key="1">
    <citation type="journal article" date="2019" name="Int. J. Syst. Evol. Microbiol.">
        <title>The Global Catalogue of Microorganisms (GCM) 10K type strain sequencing project: providing services to taxonomists for standard genome sequencing and annotation.</title>
        <authorList>
            <consortium name="The Broad Institute Genomics Platform"/>
            <consortium name="The Broad Institute Genome Sequencing Center for Infectious Disease"/>
            <person name="Wu L."/>
            <person name="Ma J."/>
        </authorList>
    </citation>
    <scope>NUCLEOTIDE SEQUENCE [LARGE SCALE GENOMIC DNA]</scope>
    <source>
        <strain evidence="3">DFY28</strain>
    </source>
</reference>
<name>A0ABW4MZT6_9CAUL</name>
<sequence length="114" mass="12430">MTQAVAATAVSLIAVALLTAMSLRADRRFKAERRLPMHWSLNGSINWTVPRPIALAFTPVLAAACLASLTALATFLEPRAGQEHLALPMHVFVALVFVGAHALHLRLIQRTLQR</sequence>
<protein>
    <recommendedName>
        <fullName evidence="4">DUF1648 domain-containing protein</fullName>
    </recommendedName>
</protein>
<dbReference type="EMBL" id="JBHUEY010000001">
    <property type="protein sequence ID" value="MFD1781925.1"/>
    <property type="molecule type" value="Genomic_DNA"/>
</dbReference>
<dbReference type="Proteomes" id="UP001597237">
    <property type="component" value="Unassembled WGS sequence"/>
</dbReference>
<keyword evidence="3" id="KW-1185">Reference proteome</keyword>
<evidence type="ECO:0008006" key="4">
    <source>
        <dbReference type="Google" id="ProtNLM"/>
    </source>
</evidence>
<feature type="transmembrane region" description="Helical" evidence="1">
    <location>
        <begin position="53"/>
        <end position="75"/>
    </location>
</feature>
<feature type="transmembrane region" description="Helical" evidence="1">
    <location>
        <begin position="6"/>
        <end position="25"/>
    </location>
</feature>